<feature type="region of interest" description="Disordered" evidence="10">
    <location>
        <begin position="362"/>
        <end position="456"/>
    </location>
</feature>
<dbReference type="InterPro" id="IPR045191">
    <property type="entry name" value="MBR1/2-like"/>
</dbReference>
<feature type="region of interest" description="Disordered" evidence="10">
    <location>
        <begin position="302"/>
        <end position="343"/>
    </location>
</feature>
<comment type="caution">
    <text evidence="13">The sequence shown here is derived from an EMBL/GenBank/DDBJ whole genome shotgun (WGS) entry which is preliminary data.</text>
</comment>
<proteinExistence type="predicted"/>
<keyword evidence="11" id="KW-1133">Transmembrane helix</keyword>
<evidence type="ECO:0000256" key="4">
    <source>
        <dbReference type="ARBA" id="ARBA00022679"/>
    </source>
</evidence>
<keyword evidence="7" id="KW-0833">Ubl conjugation pathway</keyword>
<dbReference type="GO" id="GO:0061630">
    <property type="term" value="F:ubiquitin protein ligase activity"/>
    <property type="evidence" value="ECO:0007669"/>
    <property type="project" value="UniProtKB-EC"/>
</dbReference>
<dbReference type="PANTHER" id="PTHR22937">
    <property type="entry name" value="E3 UBIQUITIN-PROTEIN LIGASE RNF165"/>
    <property type="match status" value="1"/>
</dbReference>
<comment type="pathway">
    <text evidence="2">Protein modification; protein ubiquitination.</text>
</comment>
<evidence type="ECO:0000256" key="2">
    <source>
        <dbReference type="ARBA" id="ARBA00004906"/>
    </source>
</evidence>
<dbReference type="SMART" id="SM00184">
    <property type="entry name" value="RING"/>
    <property type="match status" value="1"/>
</dbReference>
<evidence type="ECO:0000256" key="11">
    <source>
        <dbReference type="SAM" id="Phobius"/>
    </source>
</evidence>
<evidence type="ECO:0000256" key="7">
    <source>
        <dbReference type="ARBA" id="ARBA00022786"/>
    </source>
</evidence>
<organism evidence="13 14">
    <name type="scientific">Ananas comosus</name>
    <name type="common">Pineapple</name>
    <name type="synonym">Ananas ananas</name>
    <dbReference type="NCBI Taxonomy" id="4615"/>
    <lineage>
        <taxon>Eukaryota</taxon>
        <taxon>Viridiplantae</taxon>
        <taxon>Streptophyta</taxon>
        <taxon>Embryophyta</taxon>
        <taxon>Tracheophyta</taxon>
        <taxon>Spermatophyta</taxon>
        <taxon>Magnoliopsida</taxon>
        <taxon>Liliopsida</taxon>
        <taxon>Poales</taxon>
        <taxon>Bromeliaceae</taxon>
        <taxon>Bromelioideae</taxon>
        <taxon>Ananas</taxon>
    </lineage>
</organism>
<protein>
    <recommendedName>
        <fullName evidence="3">RING-type E3 ubiquitin transferase</fullName>
        <ecNumber evidence="3">2.3.2.27</ecNumber>
    </recommendedName>
</protein>
<dbReference type="SUPFAM" id="SSF57850">
    <property type="entry name" value="RING/U-box"/>
    <property type="match status" value="1"/>
</dbReference>
<dbReference type="InterPro" id="IPR001841">
    <property type="entry name" value="Znf_RING"/>
</dbReference>
<evidence type="ECO:0000256" key="3">
    <source>
        <dbReference type="ARBA" id="ARBA00012483"/>
    </source>
</evidence>
<dbReference type="Pfam" id="PF13639">
    <property type="entry name" value="zf-RING_2"/>
    <property type="match status" value="1"/>
</dbReference>
<feature type="compositionally biased region" description="Low complexity" evidence="10">
    <location>
        <begin position="388"/>
        <end position="417"/>
    </location>
</feature>
<dbReference type="EC" id="2.3.2.27" evidence="3"/>
<evidence type="ECO:0000256" key="1">
    <source>
        <dbReference type="ARBA" id="ARBA00000900"/>
    </source>
</evidence>
<accession>A0A199VBT0</accession>
<evidence type="ECO:0000256" key="10">
    <source>
        <dbReference type="SAM" id="MobiDB-lite"/>
    </source>
</evidence>
<dbReference type="GO" id="GO:0010228">
    <property type="term" value="P:vegetative to reproductive phase transition of meristem"/>
    <property type="evidence" value="ECO:0007669"/>
    <property type="project" value="UniProtKB-ARBA"/>
</dbReference>
<dbReference type="GO" id="GO:0008270">
    <property type="term" value="F:zinc ion binding"/>
    <property type="evidence" value="ECO:0007669"/>
    <property type="project" value="UniProtKB-KW"/>
</dbReference>
<evidence type="ECO:0000256" key="9">
    <source>
        <dbReference type="PROSITE-ProRule" id="PRU00175"/>
    </source>
</evidence>
<feature type="transmembrane region" description="Helical" evidence="11">
    <location>
        <begin position="13"/>
        <end position="33"/>
    </location>
</feature>
<evidence type="ECO:0000256" key="8">
    <source>
        <dbReference type="ARBA" id="ARBA00022833"/>
    </source>
</evidence>
<feature type="compositionally biased region" description="Polar residues" evidence="10">
    <location>
        <begin position="260"/>
        <end position="280"/>
    </location>
</feature>
<dbReference type="FunFam" id="3.30.40.10:FF:000309">
    <property type="entry name" value="E3 ubiquitin-protein ligase MBR2"/>
    <property type="match status" value="1"/>
</dbReference>
<sequence length="655" mass="72802">MGGECECVCLLPFPFPCIIIIIIIIIITIHLLSPFLRSRSIGRSIGRSTDRGLRRGGAVSISDPWDFAADSCFGGCSGCCCRADFVYLTDIRKVYCVIQEANTLAPKKGKDNTMHSYPEIGSSSNASTTDQHNLHINPIEAQNLPGYLFPSGDSHMLYGERDSHENVNFIEGGQRMEVGGSEETDMLRFGNRNLNLNISQIDYNQPLRRIIIQKMLISTSFGEGDHHSSCKRKSIDGIQGQSSTPGSSSHLHHSGDRLLLSTSPHNATGSNLHLPSSSTHPCLHPPVEESLLRNTRMRIDLSQSHISPPNPNPNPFPQVNSSSANSNNWPTTHQPSPSFIPVHDSEDSMLLANVPSSYRHPPLPSFPNLPQAVHPFPPSGTSNLRIGSSSSSLEIAGEQSTSEESSSSRQSSSTGRRNTPQNCHRLAEILRRSMTSPNGGPRERNRSVLPPRHRSFTPYVVGTHQSEAVLPDHHQPFVRSAPLINRHNDGHNGVPLSVQALAAAREERSRMLSEIRNMLEFVRRQENLRLEDVLFFDRSGFFGGADLHDRHRDMRLDVDNMSYEELLALEERIGNVSTGLSEEKIMNHLKQRKYFSLTLEPLAETEPCCICREEYVEGDELGRLDCGHDFHTACIKQWLVIKNLCPICKNTALNS</sequence>
<keyword evidence="6 9" id="KW-0863">Zinc-finger</keyword>
<dbReference type="Gene3D" id="3.30.40.10">
    <property type="entry name" value="Zinc/RING finger domain, C3HC4 (zinc finger)"/>
    <property type="match status" value="1"/>
</dbReference>
<dbReference type="InterPro" id="IPR013083">
    <property type="entry name" value="Znf_RING/FYVE/PHD"/>
</dbReference>
<evidence type="ECO:0000313" key="14">
    <source>
        <dbReference type="Proteomes" id="UP000092600"/>
    </source>
</evidence>
<dbReference type="PROSITE" id="PS50089">
    <property type="entry name" value="ZF_RING_2"/>
    <property type="match status" value="1"/>
</dbReference>
<feature type="region of interest" description="Disordered" evidence="10">
    <location>
        <begin position="222"/>
        <end position="286"/>
    </location>
</feature>
<gene>
    <name evidence="13" type="ORF">ACMD2_25735</name>
</gene>
<keyword evidence="11" id="KW-0812">Transmembrane</keyword>
<feature type="compositionally biased region" description="Polar residues" evidence="10">
    <location>
        <begin position="324"/>
        <end position="337"/>
    </location>
</feature>
<dbReference type="GO" id="GO:0043161">
    <property type="term" value="P:proteasome-mediated ubiquitin-dependent protein catabolic process"/>
    <property type="evidence" value="ECO:0007669"/>
    <property type="project" value="UniProtKB-ARBA"/>
</dbReference>
<dbReference type="AlphaFoldDB" id="A0A199VBT0"/>
<keyword evidence="8" id="KW-0862">Zinc</keyword>
<evidence type="ECO:0000256" key="6">
    <source>
        <dbReference type="ARBA" id="ARBA00022771"/>
    </source>
</evidence>
<keyword evidence="5" id="KW-0479">Metal-binding</keyword>
<evidence type="ECO:0000313" key="13">
    <source>
        <dbReference type="EMBL" id="OAY74549.1"/>
    </source>
</evidence>
<feature type="domain" description="RING-type" evidence="12">
    <location>
        <begin position="608"/>
        <end position="649"/>
    </location>
</feature>
<reference evidence="13 14" key="1">
    <citation type="journal article" date="2016" name="DNA Res.">
        <title>The draft genome of MD-2 pineapple using hybrid error correction of long reads.</title>
        <authorList>
            <person name="Redwan R.M."/>
            <person name="Saidin A."/>
            <person name="Kumar S.V."/>
        </authorList>
    </citation>
    <scope>NUCLEOTIDE SEQUENCE [LARGE SCALE GENOMIC DNA]</scope>
    <source>
        <strain evidence="14">cv. MD2</strain>
        <tissue evidence="13">Leaf</tissue>
    </source>
</reference>
<dbReference type="PANTHER" id="PTHR22937:SF213">
    <property type="entry name" value="RING-TYPE E3 UBIQUITIN TRANSFERASE"/>
    <property type="match status" value="1"/>
</dbReference>
<dbReference type="EMBL" id="LSRQ01002363">
    <property type="protein sequence ID" value="OAY74549.1"/>
    <property type="molecule type" value="Genomic_DNA"/>
</dbReference>
<name>A0A199VBT0_ANACO</name>
<feature type="compositionally biased region" description="Polar residues" evidence="10">
    <location>
        <begin position="239"/>
        <end position="249"/>
    </location>
</feature>
<keyword evidence="4" id="KW-0808">Transferase</keyword>
<evidence type="ECO:0000256" key="5">
    <source>
        <dbReference type="ARBA" id="ARBA00022723"/>
    </source>
</evidence>
<evidence type="ECO:0000259" key="12">
    <source>
        <dbReference type="PROSITE" id="PS50089"/>
    </source>
</evidence>
<dbReference type="Proteomes" id="UP000092600">
    <property type="component" value="Unassembled WGS sequence"/>
</dbReference>
<comment type="catalytic activity">
    <reaction evidence="1">
        <text>S-ubiquitinyl-[E2 ubiquitin-conjugating enzyme]-L-cysteine + [acceptor protein]-L-lysine = [E2 ubiquitin-conjugating enzyme]-L-cysteine + N(6)-ubiquitinyl-[acceptor protein]-L-lysine.</text>
        <dbReference type="EC" id="2.3.2.27"/>
    </reaction>
</comment>
<keyword evidence="11" id="KW-0472">Membrane</keyword>